<feature type="non-terminal residue" evidence="1">
    <location>
        <position position="1"/>
    </location>
</feature>
<reference evidence="1" key="1">
    <citation type="journal article" date="2014" name="Front. Microbiol.">
        <title>High frequency of phylogenetically diverse reductive dehalogenase-homologous genes in deep subseafloor sedimentary metagenomes.</title>
        <authorList>
            <person name="Kawai M."/>
            <person name="Futagami T."/>
            <person name="Toyoda A."/>
            <person name="Takaki Y."/>
            <person name="Nishi S."/>
            <person name="Hori S."/>
            <person name="Arai W."/>
            <person name="Tsubouchi T."/>
            <person name="Morono Y."/>
            <person name="Uchiyama I."/>
            <person name="Ito T."/>
            <person name="Fujiyama A."/>
            <person name="Inagaki F."/>
            <person name="Takami H."/>
        </authorList>
    </citation>
    <scope>NUCLEOTIDE SEQUENCE</scope>
    <source>
        <strain evidence="1">Expedition CK06-06</strain>
    </source>
</reference>
<dbReference type="GO" id="GO:0008967">
    <property type="term" value="F:phosphoglycolate phosphatase activity"/>
    <property type="evidence" value="ECO:0007669"/>
    <property type="project" value="TreeGrafter"/>
</dbReference>
<dbReference type="PANTHER" id="PTHR43434:SF1">
    <property type="entry name" value="PHOSPHOGLYCOLATE PHOSPHATASE"/>
    <property type="match status" value="1"/>
</dbReference>
<dbReference type="EMBL" id="BARS01030491">
    <property type="protein sequence ID" value="GAG22438.1"/>
    <property type="molecule type" value="Genomic_DNA"/>
</dbReference>
<dbReference type="GO" id="GO:0006281">
    <property type="term" value="P:DNA repair"/>
    <property type="evidence" value="ECO:0007669"/>
    <property type="project" value="TreeGrafter"/>
</dbReference>
<dbReference type="InterPro" id="IPR036412">
    <property type="entry name" value="HAD-like_sf"/>
</dbReference>
<comment type="caution">
    <text evidence="1">The sequence shown here is derived from an EMBL/GenBank/DDBJ whole genome shotgun (WGS) entry which is preliminary data.</text>
</comment>
<dbReference type="InterPro" id="IPR041492">
    <property type="entry name" value="HAD_2"/>
</dbReference>
<dbReference type="PANTHER" id="PTHR43434">
    <property type="entry name" value="PHOSPHOGLYCOLATE PHOSPHATASE"/>
    <property type="match status" value="1"/>
</dbReference>
<organism evidence="1">
    <name type="scientific">marine sediment metagenome</name>
    <dbReference type="NCBI Taxonomy" id="412755"/>
    <lineage>
        <taxon>unclassified sequences</taxon>
        <taxon>metagenomes</taxon>
        <taxon>ecological metagenomes</taxon>
    </lineage>
</organism>
<sequence>RVSPEILLQERERVREKLIHLGVPRDVLIGITRHTLMRNKAFDWVDTNMSQKESLQFYANLDSFMRGIEMWAAKHHELFPDTIETLSILAYKGMKMGIVTNTSREAATYLLKKHSLARFFAVVVARNDVKRLKPCSEMIQVAMEQLGQLVGWLVGDSVFDAIAAKDAGIPSIIVRRNGVKPTFDHDYFTSSLRAIASIIKKTGS</sequence>
<dbReference type="InterPro" id="IPR023214">
    <property type="entry name" value="HAD_sf"/>
</dbReference>
<gene>
    <name evidence="1" type="ORF">S01H1_47558</name>
</gene>
<evidence type="ECO:0000313" key="1">
    <source>
        <dbReference type="EMBL" id="GAG22438.1"/>
    </source>
</evidence>
<proteinExistence type="predicted"/>
<dbReference type="InterPro" id="IPR050155">
    <property type="entry name" value="HAD-like_hydrolase_sf"/>
</dbReference>
<dbReference type="InterPro" id="IPR006439">
    <property type="entry name" value="HAD-SF_hydro_IA"/>
</dbReference>
<dbReference type="Pfam" id="PF13419">
    <property type="entry name" value="HAD_2"/>
    <property type="match status" value="1"/>
</dbReference>
<dbReference type="SUPFAM" id="SSF56784">
    <property type="entry name" value="HAD-like"/>
    <property type="match status" value="1"/>
</dbReference>
<evidence type="ECO:0008006" key="2">
    <source>
        <dbReference type="Google" id="ProtNLM"/>
    </source>
</evidence>
<dbReference type="NCBIfam" id="TIGR01549">
    <property type="entry name" value="HAD-SF-IA-v1"/>
    <property type="match status" value="1"/>
</dbReference>
<protein>
    <recommendedName>
        <fullName evidence="2">HAD family hydrolase</fullName>
    </recommendedName>
</protein>
<dbReference type="Gene3D" id="3.40.50.1000">
    <property type="entry name" value="HAD superfamily/HAD-like"/>
    <property type="match status" value="1"/>
</dbReference>
<accession>X0WCX5</accession>
<name>X0WCX5_9ZZZZ</name>
<dbReference type="AlphaFoldDB" id="X0WCX5"/>